<evidence type="ECO:0000256" key="2">
    <source>
        <dbReference type="ARBA" id="ARBA00022676"/>
    </source>
</evidence>
<sequence length="386" mass="40852">MRVLFTTWAWPSHLYALVPMAWAFRSAGHEVLVATQPGLREEVLRTGLQGTAVGYDVDGVGMVRGYILPSETDGPPVSSAPHAARGPRALQMFLAHAESMTEDLVGLAKEWRPDLVVFEPTALAGPIAAASVGVPAVRLLYGTDLMLRAQQMLPDAIAPLAARFGVAGPDPFGAVTVDPTPAGLQVPGEYRRLPLRYVPFNGPGERPEPLPERRDRPRVLVTWGHTMARLDPRRFLAGEVARAIAGLDVEVVLAVAGEQRTLLGPLAPGVRIEVDAPLHQLLPECDLVVAHGGAGTVLTSLLHGVPMLLIPQLPDHAGHAARVLAAGAGEVLTRDEATAERIRAEVSRLVADGPERAAAAALRTEMLAQPTPSEVAAELETLAAGS</sequence>
<keyword evidence="2" id="KW-0328">Glycosyltransferase</keyword>
<name>A0ABW8C4Q7_9ACTN</name>
<proteinExistence type="inferred from homology"/>
<dbReference type="InterPro" id="IPR010610">
    <property type="entry name" value="EryCIII-like_C"/>
</dbReference>
<evidence type="ECO:0000259" key="4">
    <source>
        <dbReference type="Pfam" id="PF06722"/>
    </source>
</evidence>
<organism evidence="6 7">
    <name type="scientific">Streptomyces fildesensis</name>
    <dbReference type="NCBI Taxonomy" id="375757"/>
    <lineage>
        <taxon>Bacteria</taxon>
        <taxon>Bacillati</taxon>
        <taxon>Actinomycetota</taxon>
        <taxon>Actinomycetes</taxon>
        <taxon>Kitasatosporales</taxon>
        <taxon>Streptomycetaceae</taxon>
        <taxon>Streptomyces</taxon>
    </lineage>
</organism>
<evidence type="ECO:0000313" key="6">
    <source>
        <dbReference type="EMBL" id="MFI9100396.1"/>
    </source>
</evidence>
<comment type="caution">
    <text evidence="6">The sequence shown here is derived from an EMBL/GenBank/DDBJ whole genome shotgun (WGS) entry which is preliminary data.</text>
</comment>
<dbReference type="PANTHER" id="PTHR48050">
    <property type="entry name" value="STEROL 3-BETA-GLUCOSYLTRANSFERASE"/>
    <property type="match status" value="1"/>
</dbReference>
<dbReference type="PANTHER" id="PTHR48050:SF13">
    <property type="entry name" value="STEROL 3-BETA-GLUCOSYLTRANSFERASE UGT80A2"/>
    <property type="match status" value="1"/>
</dbReference>
<dbReference type="EMBL" id="JBITYG010000002">
    <property type="protein sequence ID" value="MFI9100396.1"/>
    <property type="molecule type" value="Genomic_DNA"/>
</dbReference>
<evidence type="ECO:0000256" key="3">
    <source>
        <dbReference type="ARBA" id="ARBA00022679"/>
    </source>
</evidence>
<dbReference type="Proteomes" id="UP001614394">
    <property type="component" value="Unassembled WGS sequence"/>
</dbReference>
<dbReference type="CDD" id="cd03784">
    <property type="entry name" value="GT1_Gtf-like"/>
    <property type="match status" value="1"/>
</dbReference>
<feature type="domain" description="Erythromycin biosynthesis protein CIII-like C-terminal" evidence="4">
    <location>
        <begin position="242"/>
        <end position="382"/>
    </location>
</feature>
<reference evidence="6 7" key="1">
    <citation type="submission" date="2024-10" db="EMBL/GenBank/DDBJ databases">
        <title>The Natural Products Discovery Center: Release of the First 8490 Sequenced Strains for Exploring Actinobacteria Biosynthetic Diversity.</title>
        <authorList>
            <person name="Kalkreuter E."/>
            <person name="Kautsar S.A."/>
            <person name="Yang D."/>
            <person name="Bader C.D."/>
            <person name="Teijaro C.N."/>
            <person name="Fluegel L."/>
            <person name="Davis C.M."/>
            <person name="Simpson J.R."/>
            <person name="Lauterbach L."/>
            <person name="Steele A.D."/>
            <person name="Gui C."/>
            <person name="Meng S."/>
            <person name="Li G."/>
            <person name="Viehrig K."/>
            <person name="Ye F."/>
            <person name="Su P."/>
            <person name="Kiefer A.F."/>
            <person name="Nichols A."/>
            <person name="Cepeda A.J."/>
            <person name="Yan W."/>
            <person name="Fan B."/>
            <person name="Jiang Y."/>
            <person name="Adhikari A."/>
            <person name="Zheng C.-J."/>
            <person name="Schuster L."/>
            <person name="Cowan T.M."/>
            <person name="Smanski M.J."/>
            <person name="Chevrette M.G."/>
            <person name="De Carvalho L.P.S."/>
            <person name="Shen B."/>
        </authorList>
    </citation>
    <scope>NUCLEOTIDE SEQUENCE [LARGE SCALE GENOMIC DNA]</scope>
    <source>
        <strain evidence="6 7">NPDC053399</strain>
    </source>
</reference>
<dbReference type="Pfam" id="PF06722">
    <property type="entry name" value="EryCIII-like_C"/>
    <property type="match status" value="1"/>
</dbReference>
<comment type="similarity">
    <text evidence="1">Belongs to the glycosyltransferase 28 family.</text>
</comment>
<evidence type="ECO:0000256" key="1">
    <source>
        <dbReference type="ARBA" id="ARBA00006962"/>
    </source>
</evidence>
<protein>
    <submittedName>
        <fullName evidence="6">Nucleotide disphospho-sugar-binding domain-containing protein</fullName>
    </submittedName>
</protein>
<dbReference type="RefSeq" id="WP_250988445.1">
    <property type="nucleotide sequence ID" value="NZ_JBITYG010000002.1"/>
</dbReference>
<dbReference type="Pfam" id="PF21036">
    <property type="entry name" value="EryCIII-like_N"/>
    <property type="match status" value="1"/>
</dbReference>
<accession>A0ABW8C4Q7</accession>
<keyword evidence="3" id="KW-0808">Transferase</keyword>
<dbReference type="SUPFAM" id="SSF53756">
    <property type="entry name" value="UDP-Glycosyltransferase/glycogen phosphorylase"/>
    <property type="match status" value="1"/>
</dbReference>
<dbReference type="InterPro" id="IPR048284">
    <property type="entry name" value="EryCIII-like_N"/>
</dbReference>
<dbReference type="Gene3D" id="3.40.50.2000">
    <property type="entry name" value="Glycogen Phosphorylase B"/>
    <property type="match status" value="2"/>
</dbReference>
<gene>
    <name evidence="6" type="ORF">ACIGXA_07705</name>
</gene>
<dbReference type="InterPro" id="IPR002213">
    <property type="entry name" value="UDP_glucos_trans"/>
</dbReference>
<feature type="domain" description="Erythromycin biosynthesis protein CIII-like N-terminal" evidence="5">
    <location>
        <begin position="22"/>
        <end position="224"/>
    </location>
</feature>
<dbReference type="InterPro" id="IPR050426">
    <property type="entry name" value="Glycosyltransferase_28"/>
</dbReference>
<evidence type="ECO:0000259" key="5">
    <source>
        <dbReference type="Pfam" id="PF21036"/>
    </source>
</evidence>
<keyword evidence="7" id="KW-1185">Reference proteome</keyword>
<evidence type="ECO:0000313" key="7">
    <source>
        <dbReference type="Proteomes" id="UP001614394"/>
    </source>
</evidence>